<name>A0A0L8GYK2_OCTBM</name>
<reference evidence="1" key="1">
    <citation type="submission" date="2015-07" db="EMBL/GenBank/DDBJ databases">
        <title>MeaNS - Measles Nucleotide Surveillance Program.</title>
        <authorList>
            <person name="Tran T."/>
            <person name="Druce J."/>
        </authorList>
    </citation>
    <scope>NUCLEOTIDE SEQUENCE</scope>
    <source>
        <strain evidence="1">UCB-OBI-ISO-001</strain>
        <tissue evidence="1">Gonad</tissue>
    </source>
</reference>
<proteinExistence type="predicted"/>
<evidence type="ECO:0000313" key="1">
    <source>
        <dbReference type="EMBL" id="KOF82068.1"/>
    </source>
</evidence>
<protein>
    <submittedName>
        <fullName evidence="1">Uncharacterized protein</fullName>
    </submittedName>
</protein>
<dbReference type="EMBL" id="KQ419887">
    <property type="protein sequence ID" value="KOF82068.1"/>
    <property type="molecule type" value="Genomic_DNA"/>
</dbReference>
<gene>
    <name evidence="1" type="ORF">OCBIM_22025699mg</name>
</gene>
<dbReference type="AlphaFoldDB" id="A0A0L8GYK2"/>
<organism evidence="1">
    <name type="scientific">Octopus bimaculoides</name>
    <name type="common">California two-spotted octopus</name>
    <dbReference type="NCBI Taxonomy" id="37653"/>
    <lineage>
        <taxon>Eukaryota</taxon>
        <taxon>Metazoa</taxon>
        <taxon>Spiralia</taxon>
        <taxon>Lophotrochozoa</taxon>
        <taxon>Mollusca</taxon>
        <taxon>Cephalopoda</taxon>
        <taxon>Coleoidea</taxon>
        <taxon>Octopodiformes</taxon>
        <taxon>Octopoda</taxon>
        <taxon>Incirrata</taxon>
        <taxon>Octopodidae</taxon>
        <taxon>Octopus</taxon>
    </lineage>
</organism>
<sequence>MQSVCICEQHQNAKLIVAAIPGSHNYKDLLGKMACSMSNHDYMLLLCESCPGKIVFEQHLLDVFSSHDFDSSDLVMYKQWAHIDRTALFA</sequence>
<dbReference type="STRING" id="37653.A0A0L8GYK2"/>
<accession>A0A0L8GYK2</accession>